<dbReference type="PROSITE" id="PS51257">
    <property type="entry name" value="PROKAR_LIPOPROTEIN"/>
    <property type="match status" value="1"/>
</dbReference>
<evidence type="ECO:0000256" key="2">
    <source>
        <dbReference type="SAM" id="SignalP"/>
    </source>
</evidence>
<dbReference type="RefSeq" id="WP_036849861.1">
    <property type="nucleotide sequence ID" value="NZ_JQJD01000001.1"/>
</dbReference>
<protein>
    <recommendedName>
        <fullName evidence="5">Lipoprotein</fullName>
    </recommendedName>
</protein>
<keyword evidence="2" id="KW-0732">Signal</keyword>
<feature type="chain" id="PRO_5001986452" description="Lipoprotein" evidence="2">
    <location>
        <begin position="22"/>
        <end position="293"/>
    </location>
</feature>
<reference evidence="3 4" key="1">
    <citation type="submission" date="2014-08" db="EMBL/GenBank/DDBJ databases">
        <title>Porphyromonas cangingivalis strain:COT-109_OH1386 Genome sequencing.</title>
        <authorList>
            <person name="Wallis C."/>
            <person name="Deusch O."/>
            <person name="O'Flynn C."/>
            <person name="Davis I."/>
            <person name="Jospin G."/>
            <person name="Darling A.E."/>
            <person name="Coil D.A."/>
            <person name="Alexiev A."/>
            <person name="Horsfall A."/>
            <person name="Kirkwood N."/>
            <person name="Harris S."/>
            <person name="Eisen J.A."/>
        </authorList>
    </citation>
    <scope>NUCLEOTIDE SEQUENCE [LARGE SCALE GENOMIC DNA]</scope>
    <source>
        <strain evidence="4">COT-109 OH1386</strain>
    </source>
</reference>
<comment type="caution">
    <text evidence="3">The sequence shown here is derived from an EMBL/GenBank/DDBJ whole genome shotgun (WGS) entry which is preliminary data.</text>
</comment>
<keyword evidence="1" id="KW-0175">Coiled coil</keyword>
<keyword evidence="4" id="KW-1185">Reference proteome</keyword>
<dbReference type="eggNOG" id="COG4372">
    <property type="taxonomic scope" value="Bacteria"/>
</dbReference>
<dbReference type="Proteomes" id="UP000030125">
    <property type="component" value="Unassembled WGS sequence"/>
</dbReference>
<gene>
    <name evidence="3" type="ORF">HQ35_00455</name>
</gene>
<dbReference type="AlphaFoldDB" id="A0A0A2EZZ7"/>
<feature type="coiled-coil region" evidence="1">
    <location>
        <begin position="48"/>
        <end position="183"/>
    </location>
</feature>
<evidence type="ECO:0008006" key="5">
    <source>
        <dbReference type="Google" id="ProtNLM"/>
    </source>
</evidence>
<evidence type="ECO:0000313" key="4">
    <source>
        <dbReference type="Proteomes" id="UP000030125"/>
    </source>
</evidence>
<feature type="signal peptide" evidence="2">
    <location>
        <begin position="1"/>
        <end position="21"/>
    </location>
</feature>
<dbReference type="STRING" id="36874.HQ34_08465"/>
<proteinExistence type="predicted"/>
<dbReference type="EMBL" id="JQJD01000001">
    <property type="protein sequence ID" value="KGN83275.1"/>
    <property type="molecule type" value="Genomic_DNA"/>
</dbReference>
<evidence type="ECO:0000256" key="1">
    <source>
        <dbReference type="SAM" id="Coils"/>
    </source>
</evidence>
<name>A0A0A2EZZ7_PORCN</name>
<accession>A0A0A2EZZ7</accession>
<organism evidence="3 4">
    <name type="scientific">Porphyromonas cangingivalis</name>
    <dbReference type="NCBI Taxonomy" id="36874"/>
    <lineage>
        <taxon>Bacteria</taxon>
        <taxon>Pseudomonadati</taxon>
        <taxon>Bacteroidota</taxon>
        <taxon>Bacteroidia</taxon>
        <taxon>Bacteroidales</taxon>
        <taxon>Porphyromonadaceae</taxon>
        <taxon>Porphyromonas</taxon>
    </lineage>
</organism>
<sequence>MKKLNFILLCAFVALFTTSCGENSSAYKKLQKQYDSLMTVSATADQNLEEMLSIINEVEQNFQDIREAENYVTIKRKSGELNASTREEIRNNMKIFTENLKKSREQINKLNEELQKNNIRSKSLAAKIKQMTKQLETKEAEVENLRKELEARDIRITELDNAVADLSKNVEDLTMENREREEIMKKQDSDLNTAYYCFGSVAELKEHKIISGGGLFSSAKVLPEGFNKDYFLPVDIRELTSIPLYAPKARVRTQHPSSSYEFVKDSEGKMTLNILNPKEFWSLSRYLVVEVNL</sequence>
<evidence type="ECO:0000313" key="3">
    <source>
        <dbReference type="EMBL" id="KGN83275.1"/>
    </source>
</evidence>
<dbReference type="OrthoDB" id="597123at2"/>